<comment type="caution">
    <text evidence="2">The sequence shown here is derived from an EMBL/GenBank/DDBJ whole genome shotgun (WGS) entry which is preliminary data.</text>
</comment>
<dbReference type="AlphaFoldDB" id="A0A830GLC7"/>
<evidence type="ECO:0000313" key="3">
    <source>
        <dbReference type="Proteomes" id="UP000605784"/>
    </source>
</evidence>
<gene>
    <name evidence="2" type="ORF">GCM10009030_18000</name>
</gene>
<protein>
    <submittedName>
        <fullName evidence="2">Uncharacterized protein</fullName>
    </submittedName>
</protein>
<dbReference type="EMBL" id="BMOU01000002">
    <property type="protein sequence ID" value="GGN93023.1"/>
    <property type="molecule type" value="Genomic_DNA"/>
</dbReference>
<evidence type="ECO:0000313" key="2">
    <source>
        <dbReference type="EMBL" id="GGN93023.1"/>
    </source>
</evidence>
<reference evidence="2" key="1">
    <citation type="journal article" date="2014" name="Int. J. Syst. Evol. Microbiol.">
        <title>Complete genome sequence of Corynebacterium casei LMG S-19264T (=DSM 44701T), isolated from a smear-ripened cheese.</title>
        <authorList>
            <consortium name="US DOE Joint Genome Institute (JGI-PGF)"/>
            <person name="Walter F."/>
            <person name="Albersmeier A."/>
            <person name="Kalinowski J."/>
            <person name="Ruckert C."/>
        </authorList>
    </citation>
    <scope>NUCLEOTIDE SEQUENCE</scope>
    <source>
        <strain evidence="2">JCM 17820</strain>
    </source>
</reference>
<name>A0A830GLC7_9EURY</name>
<sequence>MPSERVATAMLLVRGTAGGTGLTGTLYEPGEEPPSYRGAPDEGAPYVWVCDSFYEVESGGQAQTVGDRELRVAFESPMPRGFETREAALSAAREHVRTQFVRLGVDADAVEVSVLQPEEA</sequence>
<evidence type="ECO:0000256" key="1">
    <source>
        <dbReference type="SAM" id="MobiDB-lite"/>
    </source>
</evidence>
<accession>A0A830GLC7</accession>
<dbReference type="Pfam" id="PF23425">
    <property type="entry name" value="DUF7113"/>
    <property type="match status" value="1"/>
</dbReference>
<organism evidence="2 3">
    <name type="scientific">Haloarcula pellucida</name>
    <dbReference type="NCBI Taxonomy" id="1427151"/>
    <lineage>
        <taxon>Archaea</taxon>
        <taxon>Methanobacteriati</taxon>
        <taxon>Methanobacteriota</taxon>
        <taxon>Stenosarchaea group</taxon>
        <taxon>Halobacteria</taxon>
        <taxon>Halobacteriales</taxon>
        <taxon>Haloarculaceae</taxon>
        <taxon>Haloarcula</taxon>
    </lineage>
</organism>
<dbReference type="InterPro" id="IPR055537">
    <property type="entry name" value="DUF7113"/>
</dbReference>
<reference evidence="2" key="2">
    <citation type="submission" date="2020-09" db="EMBL/GenBank/DDBJ databases">
        <authorList>
            <person name="Sun Q."/>
            <person name="Ohkuma M."/>
        </authorList>
    </citation>
    <scope>NUCLEOTIDE SEQUENCE</scope>
    <source>
        <strain evidence="2">JCM 17820</strain>
    </source>
</reference>
<feature type="region of interest" description="Disordered" evidence="1">
    <location>
        <begin position="19"/>
        <end position="40"/>
    </location>
</feature>
<keyword evidence="3" id="KW-1185">Reference proteome</keyword>
<proteinExistence type="predicted"/>
<dbReference type="Proteomes" id="UP000605784">
    <property type="component" value="Unassembled WGS sequence"/>
</dbReference>